<dbReference type="RefSeq" id="WP_151056777.1">
    <property type="nucleotide sequence ID" value="NZ_CP044222.1"/>
</dbReference>
<evidence type="ECO:0000313" key="2">
    <source>
        <dbReference type="Proteomes" id="UP000325606"/>
    </source>
</evidence>
<sequence>MNDLLIGALIALISVYSGHRLSISMVVRRGSALESGLYAEFSILNNYLKGWLLKLYDEYNNPLRDKYSRLMPFDLDYFNNIVVELIAVNKSLTKDQRSFIVNVRNRMDTIKQKDVDRASVIERNIDELKFFVNKNDTAYLIADVAETIYYLDKFCEEKRNFSIVRSDMNFDHIKYGLEKSGVIMSEKVCVDLLRYAKG</sequence>
<organism evidence="1 2">
    <name type="scientific">Nitrincola iocasae</name>
    <dbReference type="NCBI Taxonomy" id="2614693"/>
    <lineage>
        <taxon>Bacteria</taxon>
        <taxon>Pseudomonadati</taxon>
        <taxon>Pseudomonadota</taxon>
        <taxon>Gammaproteobacteria</taxon>
        <taxon>Oceanospirillales</taxon>
        <taxon>Oceanospirillaceae</taxon>
        <taxon>Nitrincola</taxon>
    </lineage>
</organism>
<accession>A0A5J6LGA9</accession>
<dbReference type="KEGG" id="nik:F5I99_13345"/>
<reference evidence="1 2" key="1">
    <citation type="submission" date="2019-09" db="EMBL/GenBank/DDBJ databases">
        <title>Nitrincola iocasae sp. nov., a bacterium isolated from the sediment collected at a cold seep field in South China Sea.</title>
        <authorList>
            <person name="Zhang H."/>
            <person name="Wang H."/>
            <person name="Li C."/>
        </authorList>
    </citation>
    <scope>NUCLEOTIDE SEQUENCE [LARGE SCALE GENOMIC DNA]</scope>
    <source>
        <strain evidence="1 2">KXZD1103</strain>
    </source>
</reference>
<name>A0A5J6LGA9_9GAMM</name>
<gene>
    <name evidence="1" type="ORF">F5I99_13345</name>
</gene>
<dbReference type="AlphaFoldDB" id="A0A5J6LGA9"/>
<dbReference type="Proteomes" id="UP000325606">
    <property type="component" value="Chromosome"/>
</dbReference>
<evidence type="ECO:0000313" key="1">
    <source>
        <dbReference type="EMBL" id="QEW07396.1"/>
    </source>
</evidence>
<proteinExistence type="predicted"/>
<keyword evidence="2" id="KW-1185">Reference proteome</keyword>
<protein>
    <submittedName>
        <fullName evidence="1">Uncharacterized protein</fullName>
    </submittedName>
</protein>
<dbReference type="EMBL" id="CP044222">
    <property type="protein sequence ID" value="QEW07396.1"/>
    <property type="molecule type" value="Genomic_DNA"/>
</dbReference>